<organism evidence="2 3">
    <name type="scientific">Fundulus heteroclitus</name>
    <name type="common">Killifish</name>
    <name type="synonym">Mummichog</name>
    <dbReference type="NCBI Taxonomy" id="8078"/>
    <lineage>
        <taxon>Eukaryota</taxon>
        <taxon>Metazoa</taxon>
        <taxon>Chordata</taxon>
        <taxon>Craniata</taxon>
        <taxon>Vertebrata</taxon>
        <taxon>Euteleostomi</taxon>
        <taxon>Actinopterygii</taxon>
        <taxon>Neopterygii</taxon>
        <taxon>Teleostei</taxon>
        <taxon>Neoteleostei</taxon>
        <taxon>Acanthomorphata</taxon>
        <taxon>Ovalentaria</taxon>
        <taxon>Atherinomorphae</taxon>
        <taxon>Cyprinodontiformes</taxon>
        <taxon>Fundulidae</taxon>
        <taxon>Fundulus</taxon>
    </lineage>
</organism>
<sequence>MCAAGWMLALVLICLIGSATSLALITPAPPLPSHISPPSTNLLPPTSSGGHAELVATVDCNLKISPSVLVVRFGDPAKANCSKPSTGFLLLGWENIKGGSLYTMENFLVLSVDNITEWSINPICFATSDLRGPCNISLPLIVYKPPERVSIQFSNHTGPMFENHNYTLQCTVQNVAPVGKLVVTFYRGQTPLGRFRSSRIAEKTPVNETFTLIVTPHREDNGSQYWCEAKLELGPTGPQHPPVEMSQNLPVMVLWNPEVQPTKLHMKEEKCLECEVETTQPLGGRGRFQTRILY</sequence>
<dbReference type="Ensembl" id="ENSFHET00000027135.1">
    <property type="protein sequence ID" value="ENSFHEP00000033118.1"/>
    <property type="gene ID" value="ENSFHEG00000020033.1"/>
</dbReference>
<evidence type="ECO:0000256" key="1">
    <source>
        <dbReference type="SAM" id="SignalP"/>
    </source>
</evidence>
<dbReference type="InterPro" id="IPR013783">
    <property type="entry name" value="Ig-like_fold"/>
</dbReference>
<accession>A0A3Q2QY62</accession>
<dbReference type="InterPro" id="IPR047012">
    <property type="entry name" value="ICAM_VCAM"/>
</dbReference>
<keyword evidence="1" id="KW-0732">Signal</keyword>
<dbReference type="PANTHER" id="PTHR13771">
    <property type="entry name" value="INTERCELLULAR ADHESION MOLECULE"/>
    <property type="match status" value="1"/>
</dbReference>
<feature type="signal peptide" evidence="1">
    <location>
        <begin position="1"/>
        <end position="21"/>
    </location>
</feature>
<dbReference type="Proteomes" id="UP000265000">
    <property type="component" value="Unplaced"/>
</dbReference>
<evidence type="ECO:0000313" key="2">
    <source>
        <dbReference type="Ensembl" id="ENSFHEP00000033118.1"/>
    </source>
</evidence>
<dbReference type="PANTHER" id="PTHR13771:SF9">
    <property type="entry name" value="INTERCELLULAR ADHESION MOLECULE 5"/>
    <property type="match status" value="1"/>
</dbReference>
<dbReference type="GO" id="GO:0007155">
    <property type="term" value="P:cell adhesion"/>
    <property type="evidence" value="ECO:0007669"/>
    <property type="project" value="InterPro"/>
</dbReference>
<dbReference type="GeneTree" id="ENSGT00940000159005"/>
<feature type="chain" id="PRO_5018758906" evidence="1">
    <location>
        <begin position="22"/>
        <end position="294"/>
    </location>
</feature>
<protein>
    <submittedName>
        <fullName evidence="2">Intercellular adhesion molecule 4</fullName>
    </submittedName>
</protein>
<dbReference type="SUPFAM" id="SSF48726">
    <property type="entry name" value="Immunoglobulin"/>
    <property type="match status" value="1"/>
</dbReference>
<dbReference type="AlphaFoldDB" id="A0A3Q2QY62"/>
<proteinExistence type="predicted"/>
<dbReference type="InterPro" id="IPR036179">
    <property type="entry name" value="Ig-like_dom_sf"/>
</dbReference>
<reference evidence="2" key="2">
    <citation type="submission" date="2025-09" db="UniProtKB">
        <authorList>
            <consortium name="Ensembl"/>
        </authorList>
    </citation>
    <scope>IDENTIFICATION</scope>
</reference>
<reference evidence="2" key="1">
    <citation type="submission" date="2025-08" db="UniProtKB">
        <authorList>
            <consortium name="Ensembl"/>
        </authorList>
    </citation>
    <scope>IDENTIFICATION</scope>
</reference>
<dbReference type="Gene3D" id="2.60.40.10">
    <property type="entry name" value="Immunoglobulins"/>
    <property type="match status" value="2"/>
</dbReference>
<name>A0A3Q2QY62_FUNHE</name>
<keyword evidence="3" id="KW-1185">Reference proteome</keyword>
<evidence type="ECO:0000313" key="3">
    <source>
        <dbReference type="Proteomes" id="UP000265000"/>
    </source>
</evidence>
<dbReference type="GO" id="GO:0005178">
    <property type="term" value="F:integrin binding"/>
    <property type="evidence" value="ECO:0007669"/>
    <property type="project" value="InterPro"/>
</dbReference>